<reference evidence="5 6" key="1">
    <citation type="submission" date="2018-03" db="EMBL/GenBank/DDBJ databases">
        <title>Genomic Encyclopedia of Type Strains, Phase III (KMG-III): the genomes of soil and plant-associated and newly described type strains.</title>
        <authorList>
            <person name="Whitman W."/>
        </authorList>
    </citation>
    <scope>NUCLEOTIDE SEQUENCE [LARGE SCALE GENOMIC DNA]</scope>
    <source>
        <strain evidence="5 6">CGMCC 1.12700</strain>
    </source>
</reference>
<dbReference type="OrthoDB" id="908406at2"/>
<keyword evidence="1" id="KW-0732">Signal</keyword>
<evidence type="ECO:0000259" key="3">
    <source>
        <dbReference type="Pfam" id="PF20780"/>
    </source>
</evidence>
<dbReference type="AlphaFoldDB" id="A0A2P8D7Y0"/>
<feature type="domain" description="Type VI secretion system TssR-like N-terminal barrel" evidence="2">
    <location>
        <begin position="56"/>
        <end position="141"/>
    </location>
</feature>
<proteinExistence type="predicted"/>
<evidence type="ECO:0000259" key="4">
    <source>
        <dbReference type="Pfam" id="PF20782"/>
    </source>
</evidence>
<dbReference type="Pfam" id="PF20780">
    <property type="entry name" value="TssR_M"/>
    <property type="match status" value="1"/>
</dbReference>
<evidence type="ECO:0000313" key="5">
    <source>
        <dbReference type="EMBL" id="PSK93336.1"/>
    </source>
</evidence>
<name>A0A2P8D7Y0_9BACT</name>
<dbReference type="RefSeq" id="WP_106522348.1">
    <property type="nucleotide sequence ID" value="NZ_PYGD01000002.1"/>
</dbReference>
<dbReference type="Proteomes" id="UP000240572">
    <property type="component" value="Unassembled WGS sequence"/>
</dbReference>
<gene>
    <name evidence="5" type="ORF">B0I18_102306</name>
</gene>
<evidence type="ECO:0008006" key="7">
    <source>
        <dbReference type="Google" id="ProtNLM"/>
    </source>
</evidence>
<organism evidence="5 6">
    <name type="scientific">Taibaiella chishuiensis</name>
    <dbReference type="NCBI Taxonomy" id="1434707"/>
    <lineage>
        <taxon>Bacteria</taxon>
        <taxon>Pseudomonadati</taxon>
        <taxon>Bacteroidota</taxon>
        <taxon>Chitinophagia</taxon>
        <taxon>Chitinophagales</taxon>
        <taxon>Chitinophagaceae</taxon>
        <taxon>Taibaiella</taxon>
    </lineage>
</organism>
<dbReference type="InterPro" id="IPR040530">
    <property type="entry name" value="T6SS_TssR-like_N"/>
</dbReference>
<feature type="domain" description="Type VI secretion system TssR-like VWA" evidence="4">
    <location>
        <begin position="305"/>
        <end position="607"/>
    </location>
</feature>
<feature type="chain" id="PRO_5015151745" description="VWFA domain-containing protein" evidence="1">
    <location>
        <begin position="25"/>
        <end position="817"/>
    </location>
</feature>
<comment type="caution">
    <text evidence="5">The sequence shown here is derived from an EMBL/GenBank/DDBJ whole genome shotgun (WGS) entry which is preliminary data.</text>
</comment>
<keyword evidence="6" id="KW-1185">Reference proteome</keyword>
<feature type="signal peptide" evidence="1">
    <location>
        <begin position="1"/>
        <end position="24"/>
    </location>
</feature>
<evidence type="ECO:0000256" key="1">
    <source>
        <dbReference type="SAM" id="SignalP"/>
    </source>
</evidence>
<protein>
    <recommendedName>
        <fullName evidence="7">VWFA domain-containing protein</fullName>
    </recommendedName>
</protein>
<dbReference type="Pfam" id="PF20782">
    <property type="entry name" value="TssR_VWA"/>
    <property type="match status" value="1"/>
</dbReference>
<accession>A0A2P8D7Y0</accession>
<sequence length="817" mass="90965">MKQKIKAGILVLTCCISASLAVQAQTAGLFTKNYLVKKAPDESKSYKLQGEDRALNDGVTNEGGPWIVYSDRADNPTYTRPGGEAQKKSLGFMEPCYVVSRKGDYLGLVKYTPDLKLKGARRIQASAAAFLGWVHKDQMLLWSNAIKDSRTRFYIKAITAYRNEQAFSSLPQHVGNDSILLFATPFHKKPVGKSMMEDIFYIYKQSSNGKEYLVSASSRIFADSAQTAKIGWISKDLIKIWGTRALFFYDDSLSGKARISFYSDSTLGNRTNREKPMFVLDKSNAGNGTVLENVFPINGSYRFNDSLQVLKTALMTDALDRSQNEVYSVSGKRLTYADCQKTIAGNDKLNIVFVVDGGPDNGKYLPALATTLQNLEISLNKSRQFKQVRIGSVIYKDNLKGCKTEQYPLSTDYHGLSRFWSERQREVFSCNDQYTTQAVFKGLSDAGRMLYPYRDESNIVVLYGAAGANQSAGENWSDVVSQLSVVGARMLIFQSHTHSDDAYNNFVIQARDLIEQTASNIAVYKKDKVVDYSANILSNVDFSLIGSDSGVFHLDYPAKSMIQGYVLYPVNREEMQPIFLGSSMDSLISQVYRDNKMIEDALIRYFLTIGAKNTRVERQYATLYPNYTNNYVPANFLSSNTFRTRSFFIPAWTGYKTGGRQAAHIKTGVLLSAEEYQQLTARLVRLAGSGGYNAGDGGAIYRHIKKTVKKTAKEQNMAIGKPVSELTISEALEVLTGYKSLNPTWTNQPISGIKSSGLKAGSGLSLLTESRAKANWLQENINNGDLQFINNGKTYYLISEDHLPDALTEPETEAAMK</sequence>
<dbReference type="EMBL" id="PYGD01000002">
    <property type="protein sequence ID" value="PSK93336.1"/>
    <property type="molecule type" value="Genomic_DNA"/>
</dbReference>
<evidence type="ECO:0000313" key="6">
    <source>
        <dbReference type="Proteomes" id="UP000240572"/>
    </source>
</evidence>
<dbReference type="Pfam" id="PF17643">
    <property type="entry name" value="TssR"/>
    <property type="match status" value="1"/>
</dbReference>
<evidence type="ECO:0000259" key="2">
    <source>
        <dbReference type="Pfam" id="PF17643"/>
    </source>
</evidence>
<dbReference type="InterPro" id="IPR049359">
    <property type="entry name" value="T6SS_TssR-like_dom_2"/>
</dbReference>
<dbReference type="InterPro" id="IPR049360">
    <property type="entry name" value="T6SS_TssR-like_VWA"/>
</dbReference>
<feature type="domain" description="Type VI secretion system TssR-like second" evidence="3">
    <location>
        <begin position="156"/>
        <end position="239"/>
    </location>
</feature>